<evidence type="ECO:0000256" key="2">
    <source>
        <dbReference type="SAM" id="MobiDB-lite"/>
    </source>
</evidence>
<dbReference type="VEuPathDB" id="FungiDB:SeMB42_g07521"/>
<evidence type="ECO:0000259" key="3">
    <source>
        <dbReference type="Pfam" id="PF07282"/>
    </source>
</evidence>
<comment type="caution">
    <text evidence="4">The sequence shown here is derived from an EMBL/GenBank/DDBJ whole genome shotgun (WGS) entry which is preliminary data.</text>
</comment>
<organism evidence="4 5">
    <name type="scientific">Synchytrium endobioticum</name>
    <dbReference type="NCBI Taxonomy" id="286115"/>
    <lineage>
        <taxon>Eukaryota</taxon>
        <taxon>Fungi</taxon>
        <taxon>Fungi incertae sedis</taxon>
        <taxon>Chytridiomycota</taxon>
        <taxon>Chytridiomycota incertae sedis</taxon>
        <taxon>Chytridiomycetes</taxon>
        <taxon>Synchytriales</taxon>
        <taxon>Synchytriaceae</taxon>
        <taxon>Synchytrium</taxon>
    </lineage>
</organism>
<protein>
    <recommendedName>
        <fullName evidence="3">Cas12f1-like TNB domain-containing protein</fullName>
    </recommendedName>
</protein>
<evidence type="ECO:0000313" key="5">
    <source>
        <dbReference type="Proteomes" id="UP000317494"/>
    </source>
</evidence>
<keyword evidence="5" id="KW-1185">Reference proteome</keyword>
<sequence length="376" mass="42482">MGVKYGWKMILGLNVVTAILSATELFSIFTRPVKEPVSESSDDGDEPMTFEGMHRDWLDDREPPSDIECPSSSDDNDANENNPTDHVNIEDIRYIYVDVLGCFYPEILRCCSGSNPDEPLNLYPLIHMIEGMFPTGPTWMVIDGMACDTQMHIRNTHPNTHIIGIDLGVECMFAAVAYNPDDPAHLQTLAVRTKSITEPERLFQSWIQLTKPERLVGIERQCTKSADDEWPAFMKAFVIAYDELHCHYGGKSYMKRSWDAAKAKQGEMDRALEGLVRMVGETMGNKLPDKKKVIVAIGLGEFETKNSRHIGFTRYLIRKLKPLGYTIVGVDEYYTSQKCPCCGGVSFAPEKTHGQEESRDSIGRLKTRDKFTEFLC</sequence>
<dbReference type="Pfam" id="PF07282">
    <property type="entry name" value="Cas12f1-like_TNB"/>
    <property type="match status" value="1"/>
</dbReference>
<feature type="compositionally biased region" description="Basic and acidic residues" evidence="2">
    <location>
        <begin position="52"/>
        <end position="64"/>
    </location>
</feature>
<dbReference type="AlphaFoldDB" id="A0A507BUK6"/>
<proteinExistence type="predicted"/>
<dbReference type="GO" id="GO:0003677">
    <property type="term" value="F:DNA binding"/>
    <property type="evidence" value="ECO:0007669"/>
    <property type="project" value="UniProtKB-KW"/>
</dbReference>
<feature type="region of interest" description="Disordered" evidence="2">
    <location>
        <begin position="35"/>
        <end position="85"/>
    </location>
</feature>
<accession>A0A507BUK6</accession>
<gene>
    <name evidence="4" type="ORF">SeMB42_g07521</name>
</gene>
<dbReference type="InterPro" id="IPR010095">
    <property type="entry name" value="Cas12f1-like_TNB"/>
</dbReference>
<keyword evidence="1" id="KW-0238">DNA-binding</keyword>
<feature type="domain" description="Cas12f1-like TNB" evidence="3">
    <location>
        <begin position="312"/>
        <end position="350"/>
    </location>
</feature>
<dbReference type="Proteomes" id="UP000317494">
    <property type="component" value="Unassembled WGS sequence"/>
</dbReference>
<dbReference type="EMBL" id="QEAN01000546">
    <property type="protein sequence ID" value="TPX33140.1"/>
    <property type="molecule type" value="Genomic_DNA"/>
</dbReference>
<evidence type="ECO:0000313" key="4">
    <source>
        <dbReference type="EMBL" id="TPX33140.1"/>
    </source>
</evidence>
<name>A0A507BUK6_9FUNG</name>
<evidence type="ECO:0000256" key="1">
    <source>
        <dbReference type="ARBA" id="ARBA00023125"/>
    </source>
</evidence>
<reference evidence="4 5" key="1">
    <citation type="journal article" date="2019" name="Sci. Rep.">
        <title>Comparative genomics of chytrid fungi reveal insights into the obligate biotrophic and pathogenic lifestyle of Synchytrium endobioticum.</title>
        <authorList>
            <person name="van de Vossenberg B.T.L.H."/>
            <person name="Warris S."/>
            <person name="Nguyen H.D.T."/>
            <person name="van Gent-Pelzer M.P.E."/>
            <person name="Joly D.L."/>
            <person name="van de Geest H.C."/>
            <person name="Bonants P.J.M."/>
            <person name="Smith D.S."/>
            <person name="Levesque C.A."/>
            <person name="van der Lee T.A.J."/>
        </authorList>
    </citation>
    <scope>NUCLEOTIDE SEQUENCE [LARGE SCALE GENOMIC DNA]</scope>
    <source>
        <strain evidence="4 5">MB42</strain>
    </source>
</reference>